<evidence type="ECO:0000313" key="2">
    <source>
        <dbReference type="Proteomes" id="UP000054869"/>
    </source>
</evidence>
<dbReference type="AlphaFoldDB" id="A0A0W0VLH7"/>
<name>A0A0W0VLH7_9GAMM</name>
<dbReference type="EMBL" id="LNYI01000033">
    <property type="protein sequence ID" value="KTD20929.1"/>
    <property type="molecule type" value="Genomic_DNA"/>
</dbReference>
<comment type="caution">
    <text evidence="1">The sequence shown here is derived from an EMBL/GenBank/DDBJ whole genome shotgun (WGS) entry which is preliminary data.</text>
</comment>
<dbReference type="Proteomes" id="UP000054869">
    <property type="component" value="Unassembled WGS sequence"/>
</dbReference>
<accession>A0A0W0VLH7</accession>
<dbReference type="RefSeq" id="WP_028372331.1">
    <property type="nucleotide sequence ID" value="NZ_CAAAJD010000002.1"/>
</dbReference>
<protein>
    <submittedName>
        <fullName evidence="1">Uncharacterized protein</fullName>
    </submittedName>
</protein>
<reference evidence="1 2" key="1">
    <citation type="submission" date="2015-11" db="EMBL/GenBank/DDBJ databases">
        <title>Genomic analysis of 38 Legionella species identifies large and diverse effector repertoires.</title>
        <authorList>
            <person name="Burstein D."/>
            <person name="Amaro F."/>
            <person name="Zusman T."/>
            <person name="Lifshitz Z."/>
            <person name="Cohen O."/>
            <person name="Gilbert J.A."/>
            <person name="Pupko T."/>
            <person name="Shuman H.A."/>
            <person name="Segal G."/>
        </authorList>
    </citation>
    <scope>NUCLEOTIDE SEQUENCE [LARGE SCALE GENOMIC DNA]</scope>
    <source>
        <strain evidence="1 2">ATCC 49751</strain>
    </source>
</reference>
<sequence>MGIDSYEAFLKTIATWNTSLEMEPLIISQVSSLKSWINTYGALRSCITTLGSSHFQIAKDFHHLITSKQQLLSILEWLPKDKRGSFLELFPIQDMIENLQDFKNFLPLLNRPDQAKIIAQFDADKLQCSQEEFFKVTQGEMIAAGSGIRRQRE</sequence>
<gene>
    <name evidence="1" type="ORF">Llan_1659</name>
</gene>
<dbReference type="PATRIC" id="fig|45067.4.peg.1738"/>
<proteinExistence type="predicted"/>
<keyword evidence="2" id="KW-1185">Reference proteome</keyword>
<organism evidence="1 2">
    <name type="scientific">Legionella lansingensis</name>
    <dbReference type="NCBI Taxonomy" id="45067"/>
    <lineage>
        <taxon>Bacteria</taxon>
        <taxon>Pseudomonadati</taxon>
        <taxon>Pseudomonadota</taxon>
        <taxon>Gammaproteobacteria</taxon>
        <taxon>Legionellales</taxon>
        <taxon>Legionellaceae</taxon>
        <taxon>Legionella</taxon>
    </lineage>
</organism>
<evidence type="ECO:0000313" key="1">
    <source>
        <dbReference type="EMBL" id="KTD20929.1"/>
    </source>
</evidence>